<gene>
    <name evidence="7" type="ORF">HMPREF1097_05559</name>
</gene>
<sequence>MEPILTIRDLDFHYGEIHALDHVNFDVYPGEIVAMIGSNGAGKTTLLRTISGLLGKNTGGTISFMGKRIDSMPSHKISGMRLGQVLEGRLVFPLLSVRENLMMGAYLQKDKKFVKDRMEYCYDLFPRLLERENQNAGTLSGGEQQMVAVSRALMGNPQLLMMDEPSMGLAPLVIQDIFRTIQKIHDDGVTVLLVEQNANAALKIADRAYVLEIGKLVKQGPAEELANDDSIRRTYLGIS</sequence>
<dbReference type="GO" id="GO:0016887">
    <property type="term" value="F:ATP hydrolysis activity"/>
    <property type="evidence" value="ECO:0007669"/>
    <property type="project" value="InterPro"/>
</dbReference>
<evidence type="ECO:0000256" key="1">
    <source>
        <dbReference type="ARBA" id="ARBA00005417"/>
    </source>
</evidence>
<comment type="caution">
    <text evidence="7">The sequence shown here is derived from an EMBL/GenBank/DDBJ whole genome shotgun (WGS) entry which is preliminary data.</text>
</comment>
<name>R0AG62_9FIRM</name>
<dbReference type="CDD" id="cd03224">
    <property type="entry name" value="ABC_TM1139_LivF_branched"/>
    <property type="match status" value="1"/>
</dbReference>
<keyword evidence="2" id="KW-0813">Transport</keyword>
<dbReference type="SUPFAM" id="SSF52540">
    <property type="entry name" value="P-loop containing nucleoside triphosphate hydrolases"/>
    <property type="match status" value="1"/>
</dbReference>
<dbReference type="GO" id="GO:0015658">
    <property type="term" value="F:branched-chain amino acid transmembrane transporter activity"/>
    <property type="evidence" value="ECO:0007669"/>
    <property type="project" value="TreeGrafter"/>
</dbReference>
<dbReference type="InterPro" id="IPR003593">
    <property type="entry name" value="AAA+_ATPase"/>
</dbReference>
<evidence type="ECO:0000256" key="3">
    <source>
        <dbReference type="ARBA" id="ARBA00022741"/>
    </source>
</evidence>
<accession>R0AG62</accession>
<evidence type="ECO:0000313" key="7">
    <source>
        <dbReference type="EMBL" id="ENZ31754.1"/>
    </source>
</evidence>
<protein>
    <recommendedName>
        <fullName evidence="6">ABC transporter domain-containing protein</fullName>
    </recommendedName>
</protein>
<dbReference type="Pfam" id="PF00005">
    <property type="entry name" value="ABC_tran"/>
    <property type="match status" value="1"/>
</dbReference>
<dbReference type="PROSITE" id="PS00211">
    <property type="entry name" value="ABC_TRANSPORTER_1"/>
    <property type="match status" value="1"/>
</dbReference>
<keyword evidence="3" id="KW-0547">Nucleotide-binding</keyword>
<dbReference type="HOGENOM" id="CLU_000604_1_2_9"/>
<evidence type="ECO:0000313" key="8">
    <source>
        <dbReference type="Proteomes" id="UP000013041"/>
    </source>
</evidence>
<dbReference type="PANTHER" id="PTHR43820">
    <property type="entry name" value="HIGH-AFFINITY BRANCHED-CHAIN AMINO ACID TRANSPORT ATP-BINDING PROTEIN LIVF"/>
    <property type="match status" value="1"/>
</dbReference>
<dbReference type="SMART" id="SM00382">
    <property type="entry name" value="AAA"/>
    <property type="match status" value="1"/>
</dbReference>
<dbReference type="InterPro" id="IPR027417">
    <property type="entry name" value="P-loop_NTPase"/>
</dbReference>
<dbReference type="PANTHER" id="PTHR43820:SF4">
    <property type="entry name" value="HIGH-AFFINITY BRANCHED-CHAIN AMINO ACID TRANSPORT ATP-BINDING PROTEIN LIVF"/>
    <property type="match status" value="1"/>
</dbReference>
<dbReference type="EMBL" id="AGYG01000035">
    <property type="protein sequence ID" value="ENZ31754.1"/>
    <property type="molecule type" value="Genomic_DNA"/>
</dbReference>
<dbReference type="GO" id="GO:0015807">
    <property type="term" value="P:L-amino acid transport"/>
    <property type="evidence" value="ECO:0007669"/>
    <property type="project" value="TreeGrafter"/>
</dbReference>
<comment type="similarity">
    <text evidence="1">Belongs to the ABC transporter superfamily.</text>
</comment>
<dbReference type="InterPro" id="IPR003439">
    <property type="entry name" value="ABC_transporter-like_ATP-bd"/>
</dbReference>
<feature type="domain" description="ABC transporter" evidence="6">
    <location>
        <begin position="5"/>
        <end position="238"/>
    </location>
</feature>
<evidence type="ECO:0000256" key="2">
    <source>
        <dbReference type="ARBA" id="ARBA00022448"/>
    </source>
</evidence>
<reference evidence="7 8" key="1">
    <citation type="submission" date="2013-01" db="EMBL/GenBank/DDBJ databases">
        <title>The Genome Sequence of Clostridium bolteae 90B8.</title>
        <authorList>
            <consortium name="The Broad Institute Genome Sequencing Platform"/>
            <person name="Earl A."/>
            <person name="Ward D."/>
            <person name="Feldgarden M."/>
            <person name="Gevers D."/>
            <person name="Courvalin P."/>
            <person name="Lambert T."/>
            <person name="Walker B."/>
            <person name="Young S.K."/>
            <person name="Zeng Q."/>
            <person name="Gargeya S."/>
            <person name="Fitzgerald M."/>
            <person name="Haas B."/>
            <person name="Abouelleil A."/>
            <person name="Alvarado L."/>
            <person name="Arachchi H.M."/>
            <person name="Berlin A.M."/>
            <person name="Chapman S.B."/>
            <person name="Dewar J."/>
            <person name="Goldberg J."/>
            <person name="Griggs A."/>
            <person name="Gujja S."/>
            <person name="Hansen M."/>
            <person name="Howarth C."/>
            <person name="Imamovic A."/>
            <person name="Larimer J."/>
            <person name="McCowan C."/>
            <person name="Murphy C."/>
            <person name="Neiman D."/>
            <person name="Pearson M."/>
            <person name="Priest M."/>
            <person name="Roberts A."/>
            <person name="Saif S."/>
            <person name="Shea T."/>
            <person name="Sisk P."/>
            <person name="Sykes S."/>
            <person name="Wortman J."/>
            <person name="Nusbaum C."/>
            <person name="Birren B."/>
        </authorList>
    </citation>
    <scope>NUCLEOTIDE SEQUENCE [LARGE SCALE GENOMIC DNA]</scope>
    <source>
        <strain evidence="7 8">90B8</strain>
    </source>
</reference>
<dbReference type="PROSITE" id="PS50893">
    <property type="entry name" value="ABC_TRANSPORTER_2"/>
    <property type="match status" value="1"/>
</dbReference>
<dbReference type="InterPro" id="IPR052156">
    <property type="entry name" value="BCAA_Transport_ATP-bd_LivF"/>
</dbReference>
<organism evidence="7 8">
    <name type="scientific">Enterocloster bolteae 90B8</name>
    <dbReference type="NCBI Taxonomy" id="997897"/>
    <lineage>
        <taxon>Bacteria</taxon>
        <taxon>Bacillati</taxon>
        <taxon>Bacillota</taxon>
        <taxon>Clostridia</taxon>
        <taxon>Lachnospirales</taxon>
        <taxon>Lachnospiraceae</taxon>
        <taxon>Enterocloster</taxon>
    </lineage>
</organism>
<dbReference type="GO" id="GO:0005524">
    <property type="term" value="F:ATP binding"/>
    <property type="evidence" value="ECO:0007669"/>
    <property type="project" value="UniProtKB-KW"/>
</dbReference>
<dbReference type="Proteomes" id="UP000013041">
    <property type="component" value="Unassembled WGS sequence"/>
</dbReference>
<keyword evidence="5" id="KW-0029">Amino-acid transport</keyword>
<proteinExistence type="inferred from homology"/>
<dbReference type="AlphaFoldDB" id="R0AG62"/>
<dbReference type="RefSeq" id="WP_002570831.1">
    <property type="nucleotide sequence ID" value="NZ_KB851141.1"/>
</dbReference>
<evidence type="ECO:0000259" key="6">
    <source>
        <dbReference type="PROSITE" id="PS50893"/>
    </source>
</evidence>
<dbReference type="InterPro" id="IPR017871">
    <property type="entry name" value="ABC_transporter-like_CS"/>
</dbReference>
<evidence type="ECO:0000256" key="5">
    <source>
        <dbReference type="ARBA" id="ARBA00022970"/>
    </source>
</evidence>
<keyword evidence="4" id="KW-0067">ATP-binding</keyword>
<dbReference type="PATRIC" id="fig|997897.5.peg.5835"/>
<dbReference type="Gene3D" id="3.40.50.300">
    <property type="entry name" value="P-loop containing nucleotide triphosphate hydrolases"/>
    <property type="match status" value="1"/>
</dbReference>
<evidence type="ECO:0000256" key="4">
    <source>
        <dbReference type="ARBA" id="ARBA00022840"/>
    </source>
</evidence>